<evidence type="ECO:0000256" key="4">
    <source>
        <dbReference type="ARBA" id="ARBA00023125"/>
    </source>
</evidence>
<gene>
    <name evidence="7" type="ORF">PGUG_00452</name>
</gene>
<evidence type="ECO:0000256" key="2">
    <source>
        <dbReference type="ARBA" id="ARBA00007815"/>
    </source>
</evidence>
<evidence type="ECO:0000313" key="8">
    <source>
        <dbReference type="Proteomes" id="UP000001997"/>
    </source>
</evidence>
<dbReference type="GO" id="GO:0045184">
    <property type="term" value="P:establishment of protein localization"/>
    <property type="evidence" value="ECO:0007669"/>
    <property type="project" value="EnsemblFungi"/>
</dbReference>
<dbReference type="GO" id="GO:0030491">
    <property type="term" value="P:heteroduplex formation"/>
    <property type="evidence" value="ECO:0007669"/>
    <property type="project" value="EnsemblFungi"/>
</dbReference>
<evidence type="ECO:0000259" key="6">
    <source>
        <dbReference type="Pfam" id="PF08784"/>
    </source>
</evidence>
<dbReference type="GO" id="GO:0000794">
    <property type="term" value="C:condensed nuclear chromosome"/>
    <property type="evidence" value="ECO:0007669"/>
    <property type="project" value="EnsemblFungi"/>
</dbReference>
<dbReference type="EMBL" id="CH408155">
    <property type="protein sequence ID" value="EDK36354.2"/>
    <property type="molecule type" value="Genomic_DNA"/>
</dbReference>
<dbReference type="InterPro" id="IPR014892">
    <property type="entry name" value="RPA_C"/>
</dbReference>
<dbReference type="Gene3D" id="2.40.50.140">
    <property type="entry name" value="Nucleic acid-binding proteins"/>
    <property type="match status" value="1"/>
</dbReference>
<dbReference type="Proteomes" id="UP000001997">
    <property type="component" value="Unassembled WGS sequence"/>
</dbReference>
<dbReference type="OrthoDB" id="25571at2759"/>
<dbReference type="CDD" id="cd04478">
    <property type="entry name" value="RPA2_DBD_D"/>
    <property type="match status" value="1"/>
</dbReference>
<dbReference type="KEGG" id="pgu:PGUG_00452"/>
<dbReference type="InterPro" id="IPR040260">
    <property type="entry name" value="RFA2-like"/>
</dbReference>
<dbReference type="FunCoup" id="A5DAZ7">
    <property type="interactions" value="875"/>
</dbReference>
<dbReference type="GO" id="GO:0006260">
    <property type="term" value="P:DNA replication"/>
    <property type="evidence" value="ECO:0007669"/>
    <property type="project" value="UniProtKB-KW"/>
</dbReference>
<dbReference type="HOGENOM" id="CLU_051033_0_1_1"/>
<dbReference type="GO" id="GO:0043565">
    <property type="term" value="F:sequence-specific DNA binding"/>
    <property type="evidence" value="ECO:0007669"/>
    <property type="project" value="EnsemblFungi"/>
</dbReference>
<dbReference type="InterPro" id="IPR036390">
    <property type="entry name" value="WH_DNA-bd_sf"/>
</dbReference>
<keyword evidence="4" id="KW-0238">DNA-binding</keyword>
<protein>
    <recommendedName>
        <fullName evidence="6">Replication protein A C-terminal domain-containing protein</fullName>
    </recommendedName>
</protein>
<proteinExistence type="inferred from homology"/>
<dbReference type="GO" id="GO:0005662">
    <property type="term" value="C:DNA replication factor A complex"/>
    <property type="evidence" value="ECO:0007669"/>
    <property type="project" value="EnsemblFungi"/>
</dbReference>
<keyword evidence="3" id="KW-0235">DNA replication</keyword>
<dbReference type="InParanoid" id="A5DAZ7"/>
<keyword evidence="5" id="KW-0539">Nucleus</keyword>
<dbReference type="InterPro" id="IPR014646">
    <property type="entry name" value="Rfa2/RPA32"/>
</dbReference>
<comment type="subcellular location">
    <subcellularLocation>
        <location evidence="1">Nucleus</location>
    </subcellularLocation>
</comment>
<dbReference type="VEuPathDB" id="FungiDB:PGUG_00452"/>
<dbReference type="GO" id="GO:0006265">
    <property type="term" value="P:DNA topological change"/>
    <property type="evidence" value="ECO:0007669"/>
    <property type="project" value="EnsemblFungi"/>
</dbReference>
<organism evidence="7 8">
    <name type="scientific">Meyerozyma guilliermondii (strain ATCC 6260 / CBS 566 / DSM 6381 / JCM 1539 / NBRC 10279 / NRRL Y-324)</name>
    <name type="common">Yeast</name>
    <name type="synonym">Candida guilliermondii</name>
    <dbReference type="NCBI Taxonomy" id="294746"/>
    <lineage>
        <taxon>Eukaryota</taxon>
        <taxon>Fungi</taxon>
        <taxon>Dikarya</taxon>
        <taxon>Ascomycota</taxon>
        <taxon>Saccharomycotina</taxon>
        <taxon>Pichiomycetes</taxon>
        <taxon>Debaryomycetaceae</taxon>
        <taxon>Meyerozyma</taxon>
    </lineage>
</organism>
<dbReference type="InterPro" id="IPR012340">
    <property type="entry name" value="NA-bd_OB-fold"/>
</dbReference>
<keyword evidence="8" id="KW-1185">Reference proteome</keyword>
<reference evidence="7 8" key="1">
    <citation type="journal article" date="2009" name="Nature">
        <title>Evolution of pathogenicity and sexual reproduction in eight Candida genomes.</title>
        <authorList>
            <person name="Butler G."/>
            <person name="Rasmussen M.D."/>
            <person name="Lin M.F."/>
            <person name="Santos M.A."/>
            <person name="Sakthikumar S."/>
            <person name="Munro C.A."/>
            <person name="Rheinbay E."/>
            <person name="Grabherr M."/>
            <person name="Forche A."/>
            <person name="Reedy J.L."/>
            <person name="Agrafioti I."/>
            <person name="Arnaud M.B."/>
            <person name="Bates S."/>
            <person name="Brown A.J."/>
            <person name="Brunke S."/>
            <person name="Costanzo M.C."/>
            <person name="Fitzpatrick D.A."/>
            <person name="de Groot P.W."/>
            <person name="Harris D."/>
            <person name="Hoyer L.L."/>
            <person name="Hube B."/>
            <person name="Klis F.M."/>
            <person name="Kodira C."/>
            <person name="Lennard N."/>
            <person name="Logue M.E."/>
            <person name="Martin R."/>
            <person name="Neiman A.M."/>
            <person name="Nikolaou E."/>
            <person name="Quail M.A."/>
            <person name="Quinn J."/>
            <person name="Santos M.C."/>
            <person name="Schmitzberger F.F."/>
            <person name="Sherlock G."/>
            <person name="Shah P."/>
            <person name="Silverstein K.A."/>
            <person name="Skrzypek M.S."/>
            <person name="Soll D."/>
            <person name="Staggs R."/>
            <person name="Stansfield I."/>
            <person name="Stumpf M.P."/>
            <person name="Sudbery P.E."/>
            <person name="Srikantha T."/>
            <person name="Zeng Q."/>
            <person name="Berman J."/>
            <person name="Berriman M."/>
            <person name="Heitman J."/>
            <person name="Gow N.A."/>
            <person name="Lorenz M.C."/>
            <person name="Birren B.W."/>
            <person name="Kellis M."/>
            <person name="Cuomo C.A."/>
        </authorList>
    </citation>
    <scope>NUCLEOTIDE SEQUENCE [LARGE SCALE GENOMIC DNA]</scope>
    <source>
        <strain evidence="8">ATCC 6260 / CBS 566 / DSM 6381 / JCM 1539 / NBRC 10279 / NRRL Y-324</strain>
    </source>
</reference>
<dbReference type="GO" id="GO:0000722">
    <property type="term" value="P:telomere maintenance via recombination"/>
    <property type="evidence" value="ECO:0007669"/>
    <property type="project" value="EnsemblFungi"/>
</dbReference>
<accession>A5DAZ7</accession>
<dbReference type="SUPFAM" id="SSF46785">
    <property type="entry name" value="Winged helix' DNA-binding domain"/>
    <property type="match status" value="1"/>
</dbReference>
<name>A5DAZ7_PICGU</name>
<dbReference type="GO" id="GO:0000724">
    <property type="term" value="P:double-strand break repair via homologous recombination"/>
    <property type="evidence" value="ECO:0007669"/>
    <property type="project" value="EnsemblFungi"/>
</dbReference>
<evidence type="ECO:0000256" key="1">
    <source>
        <dbReference type="ARBA" id="ARBA00004123"/>
    </source>
</evidence>
<dbReference type="STRING" id="294746.A5DAZ7"/>
<dbReference type="GO" id="GO:0007004">
    <property type="term" value="P:telomere maintenance via telomerase"/>
    <property type="evidence" value="ECO:0007669"/>
    <property type="project" value="EnsemblFungi"/>
</dbReference>
<dbReference type="GO" id="GO:0003697">
    <property type="term" value="F:single-stranded DNA binding"/>
    <property type="evidence" value="ECO:0007669"/>
    <property type="project" value="EnsemblFungi"/>
</dbReference>
<dbReference type="InterPro" id="IPR036388">
    <property type="entry name" value="WH-like_DNA-bd_sf"/>
</dbReference>
<dbReference type="Pfam" id="PF08784">
    <property type="entry name" value="RPA_C"/>
    <property type="match status" value="1"/>
</dbReference>
<dbReference type="GeneID" id="5129387"/>
<dbReference type="AlphaFoldDB" id="A5DAZ7"/>
<evidence type="ECO:0000256" key="3">
    <source>
        <dbReference type="ARBA" id="ARBA00022705"/>
    </source>
</evidence>
<dbReference type="GO" id="GO:0016567">
    <property type="term" value="P:protein ubiquitination"/>
    <property type="evidence" value="ECO:0007669"/>
    <property type="project" value="EnsemblFungi"/>
</dbReference>
<dbReference type="PANTHER" id="PTHR13989">
    <property type="entry name" value="REPLICATION PROTEIN A-RELATED"/>
    <property type="match status" value="1"/>
</dbReference>
<dbReference type="GO" id="GO:0007131">
    <property type="term" value="P:reciprocal meiotic recombination"/>
    <property type="evidence" value="ECO:0007669"/>
    <property type="project" value="EnsemblFungi"/>
</dbReference>
<evidence type="ECO:0000313" key="7">
    <source>
        <dbReference type="EMBL" id="EDK36354.2"/>
    </source>
</evidence>
<feature type="domain" description="Replication protein A C-terminal" evidence="6">
    <location>
        <begin position="180"/>
        <end position="246"/>
    </location>
</feature>
<dbReference type="Gene3D" id="1.10.10.10">
    <property type="entry name" value="Winged helix-like DNA-binding domain superfamily/Winged helix DNA-binding domain"/>
    <property type="match status" value="1"/>
</dbReference>
<dbReference type="PANTHER" id="PTHR13989:SF16">
    <property type="entry name" value="REPLICATION PROTEIN A2"/>
    <property type="match status" value="1"/>
</dbReference>
<dbReference type="SUPFAM" id="SSF50249">
    <property type="entry name" value="Nucleic acid-binding proteins"/>
    <property type="match status" value="1"/>
</dbReference>
<dbReference type="PIRSF" id="PIRSF036949">
    <property type="entry name" value="RPA32"/>
    <property type="match status" value="1"/>
</dbReference>
<comment type="similarity">
    <text evidence="2">Belongs to the replication factor A protein 2 family.</text>
</comment>
<dbReference type="GO" id="GO:0006289">
    <property type="term" value="P:nucleotide-excision repair"/>
    <property type="evidence" value="ECO:0007669"/>
    <property type="project" value="EnsemblFungi"/>
</dbReference>
<dbReference type="GO" id="GO:0035861">
    <property type="term" value="C:site of double-strand break"/>
    <property type="evidence" value="ECO:0007669"/>
    <property type="project" value="TreeGrafter"/>
</dbReference>
<dbReference type="GO" id="GO:0000781">
    <property type="term" value="C:chromosome, telomeric region"/>
    <property type="evidence" value="ECO:0007669"/>
    <property type="project" value="EnsemblFungi"/>
</dbReference>
<dbReference type="GO" id="GO:0003690">
    <property type="term" value="F:double-stranded DNA binding"/>
    <property type="evidence" value="ECO:0007669"/>
    <property type="project" value="EnsemblFungi"/>
</dbReference>
<dbReference type="eggNOG" id="KOG3108">
    <property type="taxonomic scope" value="Eukaryota"/>
</dbReference>
<dbReference type="RefSeq" id="XP_001487075.2">
    <property type="nucleotide sequence ID" value="XM_001487025.1"/>
</dbReference>
<evidence type="ECO:0000256" key="5">
    <source>
        <dbReference type="ARBA" id="ARBA00023242"/>
    </source>
</evidence>
<dbReference type="OMA" id="SFGNKRY"/>
<sequence length="251" mass="27456">MTDLGYGNFGDGGFSDTATGGFQADVDGSQKPQQTRSSITPVTIKQVIQAVALGPDLDFRINNVELNMVRVIGVLRKVDTNASAVNLTIEDGSGSMEVRKWTDETASAAEAEKYSSYLNQYVSVSGALKEFNNKKGIQQATIRPISDHNQVIYHHLSAISHHLKAQGLHVRRKPENENGLFVSENGGGDSLQERVLQVINELTPSMQEGVPLQLIAQKVNATDDSVENECQELVQSGRIYSTYDDRTYLGL</sequence>